<feature type="compositionally biased region" description="Basic and acidic residues" evidence="9">
    <location>
        <begin position="554"/>
        <end position="584"/>
    </location>
</feature>
<dbReference type="PANTHER" id="PTHR43253:SF1">
    <property type="entry name" value="TRICORN PROTEASE HOMOLOG 2-RELATED"/>
    <property type="match status" value="1"/>
</dbReference>
<evidence type="ECO:0000256" key="9">
    <source>
        <dbReference type="SAM" id="MobiDB-lite"/>
    </source>
</evidence>
<dbReference type="RefSeq" id="WP_160762074.1">
    <property type="nucleotide sequence ID" value="NZ_BAAADZ010000008.1"/>
</dbReference>
<keyword evidence="6 7" id="KW-0720">Serine protease</keyword>
<dbReference type="SUPFAM" id="SSF82171">
    <property type="entry name" value="DPP6 N-terminal domain-like"/>
    <property type="match status" value="1"/>
</dbReference>
<evidence type="ECO:0000256" key="4">
    <source>
        <dbReference type="ARBA" id="ARBA00022670"/>
    </source>
</evidence>
<dbReference type="EC" id="3.4.21.-" evidence="7"/>
<evidence type="ECO:0000256" key="10">
    <source>
        <dbReference type="SAM" id="SignalP"/>
    </source>
</evidence>
<keyword evidence="4 7" id="KW-0645">Protease</keyword>
<evidence type="ECO:0000313" key="14">
    <source>
        <dbReference type="Proteomes" id="UP000430021"/>
    </source>
</evidence>
<reference evidence="13 14" key="1">
    <citation type="submission" date="2019-12" db="EMBL/GenBank/DDBJ databases">
        <title>Genomic-based taxomic classification of the family Erythrobacteraceae.</title>
        <authorList>
            <person name="Xu L."/>
        </authorList>
    </citation>
    <scope>NUCLEOTIDE SEQUENCE [LARGE SCALE GENOMIC DNA]</scope>
    <source>
        <strain evidence="13 14">JCM 10282</strain>
    </source>
</reference>
<evidence type="ECO:0000256" key="1">
    <source>
        <dbReference type="ARBA" id="ARBA00004496"/>
    </source>
</evidence>
<keyword evidence="15" id="KW-1185">Reference proteome</keyword>
<dbReference type="Pfam" id="PF26549">
    <property type="entry name" value="Tricorn_N"/>
    <property type="match status" value="1"/>
</dbReference>
<dbReference type="InterPro" id="IPR015943">
    <property type="entry name" value="WD40/YVTN_repeat-like_dom_sf"/>
</dbReference>
<accession>A0A6I4UM36</accession>
<dbReference type="CDD" id="cd07562">
    <property type="entry name" value="Peptidase_S41_TRI"/>
    <property type="match status" value="1"/>
</dbReference>
<dbReference type="Pfam" id="PF03572">
    <property type="entry name" value="Peptidase_S41"/>
    <property type="match status" value="1"/>
</dbReference>
<comment type="similarity">
    <text evidence="2 7">Belongs to the peptidase S41B family.</text>
</comment>
<dbReference type="Gene3D" id="2.120.10.60">
    <property type="entry name" value="Tricorn protease N-terminal domain"/>
    <property type="match status" value="1"/>
</dbReference>
<name>A0A6I4UM36_9SPHN</name>
<dbReference type="GO" id="GO:0005737">
    <property type="term" value="C:cytoplasm"/>
    <property type="evidence" value="ECO:0007669"/>
    <property type="project" value="UniProtKB-SubCell"/>
</dbReference>
<dbReference type="Pfam" id="PF26550">
    <property type="entry name" value="Tricorn_2nd"/>
    <property type="match status" value="1"/>
</dbReference>
<dbReference type="PIRSF" id="PIRSF036421">
    <property type="entry name" value="Tricorn_protease"/>
    <property type="match status" value="1"/>
</dbReference>
<dbReference type="Pfam" id="PF14685">
    <property type="entry name" value="PDZ_Tricorn"/>
    <property type="match status" value="1"/>
</dbReference>
<dbReference type="EMBL" id="WTYB01000005">
    <property type="protein sequence ID" value="MXP39922.1"/>
    <property type="molecule type" value="Genomic_DNA"/>
</dbReference>
<evidence type="ECO:0000256" key="3">
    <source>
        <dbReference type="ARBA" id="ARBA00022490"/>
    </source>
</evidence>
<evidence type="ECO:0000313" key="15">
    <source>
        <dbReference type="Proteomes" id="UP000548685"/>
    </source>
</evidence>
<dbReference type="Gene3D" id="2.30.42.10">
    <property type="match status" value="1"/>
</dbReference>
<dbReference type="InterPro" id="IPR012393">
    <property type="entry name" value="Tricorn_protease"/>
</dbReference>
<dbReference type="SUPFAM" id="SSF50156">
    <property type="entry name" value="PDZ domain-like"/>
    <property type="match status" value="1"/>
</dbReference>
<proteinExistence type="inferred from homology"/>
<organism evidence="13 14">
    <name type="scientific">Erythrobacter ramosus</name>
    <dbReference type="NCBI Taxonomy" id="35811"/>
    <lineage>
        <taxon>Bacteria</taxon>
        <taxon>Pseudomonadati</taxon>
        <taxon>Pseudomonadota</taxon>
        <taxon>Alphaproteobacteria</taxon>
        <taxon>Sphingomonadales</taxon>
        <taxon>Erythrobacteraceae</taxon>
        <taxon>Erythrobacter/Porphyrobacter group</taxon>
        <taxon>Erythrobacter</taxon>
    </lineage>
</organism>
<dbReference type="InterPro" id="IPR005151">
    <property type="entry name" value="Tail-specific_protease"/>
</dbReference>
<dbReference type="AlphaFoldDB" id="A0A6I4UM36"/>
<feature type="region of interest" description="Disordered" evidence="9">
    <location>
        <begin position="553"/>
        <end position="584"/>
    </location>
</feature>
<dbReference type="GO" id="GO:0006508">
    <property type="term" value="P:proteolysis"/>
    <property type="evidence" value="ECO:0007669"/>
    <property type="project" value="UniProtKB-UniRule"/>
</dbReference>
<dbReference type="OrthoDB" id="9758793at2"/>
<evidence type="ECO:0000256" key="5">
    <source>
        <dbReference type="ARBA" id="ARBA00022801"/>
    </source>
</evidence>
<feature type="active site" description="Nucleophile" evidence="8">
    <location>
        <position position="986"/>
    </location>
</feature>
<gene>
    <name evidence="12" type="ORF">FHS52_003162</name>
    <name evidence="13" type="ORF">GRI59_15045</name>
</gene>
<dbReference type="SUPFAM" id="SSF69304">
    <property type="entry name" value="Tricorn protease N-terminal domain"/>
    <property type="match status" value="1"/>
</dbReference>
<feature type="signal peptide" evidence="10">
    <location>
        <begin position="1"/>
        <end position="23"/>
    </location>
</feature>
<dbReference type="SUPFAM" id="SSF52096">
    <property type="entry name" value="ClpP/crotonase"/>
    <property type="match status" value="1"/>
</dbReference>
<evidence type="ECO:0000259" key="11">
    <source>
        <dbReference type="SMART" id="SM00245"/>
    </source>
</evidence>
<evidence type="ECO:0000313" key="12">
    <source>
        <dbReference type="EMBL" id="MBB3777167.1"/>
    </source>
</evidence>
<feature type="active site" description="Charge relay system" evidence="8">
    <location>
        <position position="1044"/>
    </location>
</feature>
<sequence>MKHRWIAAALLATSALAAPIAQAQETETKLLRDPALSDNALAFVYAGDIWIAAPDGSNPVRLTSHLADERDPIISPDGTKIAYTANYDGNADVFVIDVRGGEPQRLTWHPGEDTAVDWAPGGKTVAMVSARERRSGRSGQLYHVGLDGSLPTKVSEAAVAAGSYDESGRVFANVPWTSGNAVLTGGGVNGWRGYRGGRTPSLQLIDFGAGTSATIPGDRTSEFDPIWMGGKLYFLSDRWNTRANIFSYDPASGETVQITRESDWDIRNITGKNGRIVYEAGGVLHTLDVASGTSSRLPIRLVADLPARRAGWQPVGDQMTSAALSPSGARVAVTARGEVFTAPTDKGAVRNISQSAATRDYSAIWSDDGTRLAYVTDDGAGQVLMIEDQSGIEPVRRIPLGEHFYELVGWGNAGKHIIFASNKLTLHALEVATGNHWQVASSPRRNGNFGATISPTGNWVAYTTRGANENAALNLYDLATRRSHPVTSSFADIGSPQFSKDGKLLFFTASTNAGSFYSGLDMTTQDRPYRAGIYAAVLEADGESPLAPILANEEAEKPDTEGKEGKGQKDTKADTAKAKDPAPKVDPFRLERRIVALPVAEAAYASLATAKDGALFYIERVQPGVATGPGSGQERARLMRFDFEERKAEQVGDGVIAVTTDAKGEKLLLMKHDDTLLTADAGKKLEPEPVSLAGAKLYVDPMAEWKQIFGDVWRMEKEYFYDPGLHGLDWAGVRAKFEPLLAHIGRREDLNELLIEMTGEMGVGHNYVGGGQVYDNSAAAPGLLGADIVAENGLYRIKRIFNGEQWNPFVAAPLAAPGVDVNQGDYIVAIDGKELTSRDNIYAALSGARGSQIALTVAASPNGPRRTSTVEPVANEGTLRLWAWIEDNRRRVDQATGGRVAYVYMPNTADAGFTLFNRMYFAQTDKEALILDERSNGGGQAANYIIDVLGRKWLAGWKDREGLTYSTPGGGIYGPKVMLIDQDAGSGGDWMPYAFRENGLGTLIGTRTWGGLIGISANPGLIDGGRLAVPNFRFYDTQGRFTIENEGVAPDIMVELDPLALDRGQDTQLEAAIGSVLQQLEGASSPIKPPPPYPTEIGK</sequence>
<dbReference type="Gene3D" id="3.30.750.44">
    <property type="match status" value="1"/>
</dbReference>
<dbReference type="Proteomes" id="UP000430021">
    <property type="component" value="Unassembled WGS sequence"/>
</dbReference>
<dbReference type="EMBL" id="JACICE010000005">
    <property type="protein sequence ID" value="MBB3777167.1"/>
    <property type="molecule type" value="Genomic_DNA"/>
</dbReference>
<protein>
    <recommendedName>
        <fullName evidence="7">Tricorn protease homolog</fullName>
        <ecNumber evidence="7">3.4.21.-</ecNumber>
    </recommendedName>
</protein>
<keyword evidence="5 7" id="KW-0378">Hydrolase</keyword>
<comment type="caution">
    <text evidence="13">The sequence shown here is derived from an EMBL/GenBank/DDBJ whole genome shotgun (WGS) entry which is preliminary data.</text>
</comment>
<dbReference type="SMART" id="SM00245">
    <property type="entry name" value="TSPc"/>
    <property type="match status" value="1"/>
</dbReference>
<keyword evidence="10" id="KW-0732">Signal</keyword>
<comment type="function">
    <text evidence="7">Degrades oligopeptides.</text>
</comment>
<feature type="chain" id="PRO_5026085915" description="Tricorn protease homolog" evidence="10">
    <location>
        <begin position="24"/>
        <end position="1099"/>
    </location>
</feature>
<dbReference type="Gene3D" id="2.130.10.10">
    <property type="entry name" value="YVTN repeat-like/Quinoprotein amine dehydrogenase"/>
    <property type="match status" value="1"/>
</dbReference>
<dbReference type="PANTHER" id="PTHR43253">
    <property type="entry name" value="TRICORN PROTEASE HOMOLOG 2-RELATED"/>
    <property type="match status" value="1"/>
</dbReference>
<evidence type="ECO:0000313" key="13">
    <source>
        <dbReference type="EMBL" id="MXP39922.1"/>
    </source>
</evidence>
<feature type="active site" description="Charge relay system" evidence="8">
    <location>
        <position position="765"/>
    </location>
</feature>
<dbReference type="InterPro" id="IPR029045">
    <property type="entry name" value="ClpP/crotonase-like_dom_sf"/>
</dbReference>
<evidence type="ECO:0000256" key="2">
    <source>
        <dbReference type="ARBA" id="ARBA00008524"/>
    </source>
</evidence>
<dbReference type="Proteomes" id="UP000548685">
    <property type="component" value="Unassembled WGS sequence"/>
</dbReference>
<evidence type="ECO:0000256" key="6">
    <source>
        <dbReference type="ARBA" id="ARBA00022825"/>
    </source>
</evidence>
<feature type="domain" description="Tail specific protease" evidence="11">
    <location>
        <begin position="863"/>
        <end position="1055"/>
    </location>
</feature>
<dbReference type="InterPro" id="IPR029414">
    <property type="entry name" value="Tricorn_PDZ"/>
</dbReference>
<evidence type="ECO:0000256" key="7">
    <source>
        <dbReference type="PIRNR" id="PIRNR036421"/>
    </source>
</evidence>
<dbReference type="Gene3D" id="3.90.226.10">
    <property type="entry name" value="2-enoyl-CoA Hydratase, Chain A, domain 1"/>
    <property type="match status" value="1"/>
</dbReference>
<reference evidence="12 15" key="2">
    <citation type="submission" date="2020-08" db="EMBL/GenBank/DDBJ databases">
        <title>Genomic Encyclopedia of Type Strains, Phase IV (KMG-IV): sequencing the most valuable type-strain genomes for metagenomic binning, comparative biology and taxonomic classification.</title>
        <authorList>
            <person name="Goeker M."/>
        </authorList>
    </citation>
    <scope>NUCLEOTIDE SEQUENCE [LARGE SCALE GENOMIC DNA]</scope>
    <source>
        <strain evidence="12 15">DSM 8510</strain>
    </source>
</reference>
<dbReference type="InterPro" id="IPR036034">
    <property type="entry name" value="PDZ_sf"/>
</dbReference>
<dbReference type="GO" id="GO:0008236">
    <property type="term" value="F:serine-type peptidase activity"/>
    <property type="evidence" value="ECO:0007669"/>
    <property type="project" value="UniProtKB-UniRule"/>
</dbReference>
<dbReference type="InterPro" id="IPR028204">
    <property type="entry name" value="Tricorn_C1"/>
</dbReference>
<evidence type="ECO:0000256" key="8">
    <source>
        <dbReference type="PIRSR" id="PIRSR036421-1"/>
    </source>
</evidence>
<dbReference type="Pfam" id="PF14684">
    <property type="entry name" value="Tricorn_C1"/>
    <property type="match status" value="1"/>
</dbReference>
<comment type="subcellular location">
    <subcellularLocation>
        <location evidence="1 7">Cytoplasm</location>
    </subcellularLocation>
</comment>
<keyword evidence="3 7" id="KW-0963">Cytoplasm</keyword>